<dbReference type="InterPro" id="IPR003609">
    <property type="entry name" value="Pan_app"/>
</dbReference>
<dbReference type="SMART" id="SM00034">
    <property type="entry name" value="CLECT"/>
    <property type="match status" value="1"/>
</dbReference>
<dbReference type="InterPro" id="IPR016186">
    <property type="entry name" value="C-type_lectin-like/link_sf"/>
</dbReference>
<dbReference type="Pfam" id="PF00059">
    <property type="entry name" value="Lectin_C"/>
    <property type="match status" value="1"/>
</dbReference>
<dbReference type="PANTHER" id="PTHR22803">
    <property type="entry name" value="MANNOSE, PHOSPHOLIPASE, LECTIN RECEPTOR RELATED"/>
    <property type="match status" value="1"/>
</dbReference>
<reference evidence="2" key="1">
    <citation type="submission" date="2021-03" db="EMBL/GenBank/DDBJ databases">
        <authorList>
            <person name="Bekaert M."/>
        </authorList>
    </citation>
    <scope>NUCLEOTIDE SEQUENCE</scope>
</reference>
<dbReference type="SUPFAM" id="SSF56436">
    <property type="entry name" value="C-type lectin-like"/>
    <property type="match status" value="1"/>
</dbReference>
<comment type="caution">
    <text evidence="2">The sequence shown here is derived from an EMBL/GenBank/DDBJ whole genome shotgun (WGS) entry which is preliminary data.</text>
</comment>
<dbReference type="OrthoDB" id="6129875at2759"/>
<dbReference type="Proteomes" id="UP000683360">
    <property type="component" value="Unassembled WGS sequence"/>
</dbReference>
<dbReference type="AlphaFoldDB" id="A0A8S3S9S7"/>
<gene>
    <name evidence="2" type="ORF">MEDL_31501</name>
</gene>
<sequence>MIILHMMRVDVSIVCLCVMFARGVAKLNVVKRDYFTTKYGRILPSSTTLIQQKAPSLSVCVSLCSIHKACCFASYDRKTQQCNLEKSCCPESEQSADAQMLKIRTDSLACPNGWLKNGNKCYYFSDELNTWTDAKIACEAEEGMLVEVDSKCENEFVKMSASESNYWLGGTDEQEEGVWIWSHSQNVITFTDWKKGEPNNDKSDEHCLASEELYGFKYTLEWKTPTYYGTRNLGWSFFKYRI</sequence>
<dbReference type="EMBL" id="CAJPWZ010001577">
    <property type="protein sequence ID" value="CAG2217847.1"/>
    <property type="molecule type" value="Genomic_DNA"/>
</dbReference>
<evidence type="ECO:0000313" key="3">
    <source>
        <dbReference type="Proteomes" id="UP000683360"/>
    </source>
</evidence>
<name>A0A8S3S9S7_MYTED</name>
<accession>A0A8S3S9S7</accession>
<dbReference type="Pfam" id="PF00024">
    <property type="entry name" value="PAN_1"/>
    <property type="match status" value="1"/>
</dbReference>
<protein>
    <recommendedName>
        <fullName evidence="1">C-type lectin domain-containing protein</fullName>
    </recommendedName>
</protein>
<dbReference type="InterPro" id="IPR016187">
    <property type="entry name" value="CTDL_fold"/>
</dbReference>
<evidence type="ECO:0000259" key="1">
    <source>
        <dbReference type="PROSITE" id="PS50041"/>
    </source>
</evidence>
<dbReference type="InterPro" id="IPR001304">
    <property type="entry name" value="C-type_lectin-like"/>
</dbReference>
<proteinExistence type="predicted"/>
<evidence type="ECO:0000313" key="2">
    <source>
        <dbReference type="EMBL" id="CAG2217847.1"/>
    </source>
</evidence>
<dbReference type="Gene3D" id="3.10.100.10">
    <property type="entry name" value="Mannose-Binding Protein A, subunit A"/>
    <property type="match status" value="1"/>
</dbReference>
<dbReference type="InterPro" id="IPR050111">
    <property type="entry name" value="C-type_lectin/snaclec_domain"/>
</dbReference>
<organism evidence="2 3">
    <name type="scientific">Mytilus edulis</name>
    <name type="common">Blue mussel</name>
    <dbReference type="NCBI Taxonomy" id="6550"/>
    <lineage>
        <taxon>Eukaryota</taxon>
        <taxon>Metazoa</taxon>
        <taxon>Spiralia</taxon>
        <taxon>Lophotrochozoa</taxon>
        <taxon>Mollusca</taxon>
        <taxon>Bivalvia</taxon>
        <taxon>Autobranchia</taxon>
        <taxon>Pteriomorphia</taxon>
        <taxon>Mytilida</taxon>
        <taxon>Mytiloidea</taxon>
        <taxon>Mytilidae</taxon>
        <taxon>Mytilinae</taxon>
        <taxon>Mytilus</taxon>
    </lineage>
</organism>
<keyword evidence="3" id="KW-1185">Reference proteome</keyword>
<dbReference type="PROSITE" id="PS50041">
    <property type="entry name" value="C_TYPE_LECTIN_2"/>
    <property type="match status" value="1"/>
</dbReference>
<feature type="domain" description="C-type lectin" evidence="1">
    <location>
        <begin position="117"/>
        <end position="223"/>
    </location>
</feature>